<feature type="signal peptide" evidence="2">
    <location>
        <begin position="1"/>
        <end position="26"/>
    </location>
</feature>
<dbReference type="EMBL" id="BNCO01000063">
    <property type="protein sequence ID" value="GIL64115.1"/>
    <property type="molecule type" value="Genomic_DNA"/>
</dbReference>
<feature type="chain" id="PRO_5035177080" evidence="2">
    <location>
        <begin position="27"/>
        <end position="231"/>
    </location>
</feature>
<accession>A0A8J4BLW3</accession>
<name>A0A8J4BLW3_9CHLO</name>
<evidence type="ECO:0000256" key="2">
    <source>
        <dbReference type="SAM" id="SignalP"/>
    </source>
</evidence>
<feature type="region of interest" description="Disordered" evidence="1">
    <location>
        <begin position="64"/>
        <end position="107"/>
    </location>
</feature>
<protein>
    <submittedName>
        <fullName evidence="3">Uncharacterized protein</fullName>
    </submittedName>
</protein>
<keyword evidence="4" id="KW-1185">Reference proteome</keyword>
<dbReference type="Proteomes" id="UP000747399">
    <property type="component" value="Unassembled WGS sequence"/>
</dbReference>
<evidence type="ECO:0000256" key="1">
    <source>
        <dbReference type="SAM" id="MobiDB-lite"/>
    </source>
</evidence>
<evidence type="ECO:0000313" key="3">
    <source>
        <dbReference type="EMBL" id="GIL64115.1"/>
    </source>
</evidence>
<keyword evidence="2" id="KW-0732">Signal</keyword>
<feature type="region of interest" description="Disordered" evidence="1">
    <location>
        <begin position="132"/>
        <end position="156"/>
    </location>
</feature>
<reference evidence="3" key="1">
    <citation type="journal article" date="2021" name="Proc. Natl. Acad. Sci. U.S.A.">
        <title>Three genomes in the algal genus Volvox reveal the fate of a haploid sex-determining region after a transition to homothallism.</title>
        <authorList>
            <person name="Yamamoto K."/>
            <person name="Hamaji T."/>
            <person name="Kawai-Toyooka H."/>
            <person name="Matsuzaki R."/>
            <person name="Takahashi F."/>
            <person name="Nishimura Y."/>
            <person name="Kawachi M."/>
            <person name="Noguchi H."/>
            <person name="Minakuchi Y."/>
            <person name="Umen J.G."/>
            <person name="Toyoda A."/>
            <person name="Nozaki H."/>
        </authorList>
    </citation>
    <scope>NUCLEOTIDE SEQUENCE</scope>
    <source>
        <strain evidence="3">NIES-3780</strain>
    </source>
</reference>
<dbReference type="AlphaFoldDB" id="A0A8J4BLW3"/>
<comment type="caution">
    <text evidence="3">The sequence shown here is derived from an EMBL/GenBank/DDBJ whole genome shotgun (WGS) entry which is preliminary data.</text>
</comment>
<evidence type="ECO:0000313" key="4">
    <source>
        <dbReference type="Proteomes" id="UP000747399"/>
    </source>
</evidence>
<feature type="compositionally biased region" description="Basic and acidic residues" evidence="1">
    <location>
        <begin position="76"/>
        <end position="89"/>
    </location>
</feature>
<proteinExistence type="predicted"/>
<feature type="compositionally biased region" description="Acidic residues" evidence="1">
    <location>
        <begin position="97"/>
        <end position="107"/>
    </location>
</feature>
<gene>
    <name evidence="3" type="ORF">Vafri_18075</name>
</gene>
<organism evidence="3 4">
    <name type="scientific">Volvox africanus</name>
    <dbReference type="NCBI Taxonomy" id="51714"/>
    <lineage>
        <taxon>Eukaryota</taxon>
        <taxon>Viridiplantae</taxon>
        <taxon>Chlorophyta</taxon>
        <taxon>core chlorophytes</taxon>
        <taxon>Chlorophyceae</taxon>
        <taxon>CS clade</taxon>
        <taxon>Chlamydomonadales</taxon>
        <taxon>Volvocaceae</taxon>
        <taxon>Volvox</taxon>
    </lineage>
</organism>
<sequence>MPATMVMVALSLLVLLQLQEFLPASGGHLPQSQCTVVFPADHGRKLADGSKDYRTPTQNLRRRALQQDKEDEADANPDHETARGGKGGEDTQLPLKDEDEEDDEEGVDVDVDVDEDEDEDEGSRQQVTVLHAQDQQRHQQLNQEVREAQGPQPRRHLDSRETHNLIVNPTRMQQQPQQQGSSQLTVLMLSTFEDIRRALSSLSTIKMHLAPELVREGILLTPWRVSEWEGE</sequence>